<accession>A0A7S7FZL9</accession>
<dbReference type="InterPro" id="IPR044068">
    <property type="entry name" value="CB"/>
</dbReference>
<reference evidence="4" key="1">
    <citation type="submission" date="2020-08" db="EMBL/GenBank/DDBJ databases">
        <title>Phytoplasma sp. strain PR08 associated with Phyllody Disease of Parthenium hysterophorus.</title>
        <authorList>
            <person name="Kirdat K."/>
            <person name="Tiwarekar B."/>
            <person name="Yadav A."/>
        </authorList>
    </citation>
    <scope>NUCLEOTIDE SEQUENCE [LARGE SCALE GENOMIC DNA]</scope>
    <source>
        <strain evidence="4">PR08</strain>
    </source>
</reference>
<evidence type="ECO:0000259" key="3">
    <source>
        <dbReference type="PROSITE" id="PS51900"/>
    </source>
</evidence>
<sequence length="47" mass="5772">MNLKLIKDFQTFLKIERNYSKSTIINYTSDLKEFVLFCNQKNRFQYS</sequence>
<dbReference type="AlphaFoldDB" id="A0A7S7FZL9"/>
<dbReference type="EMBL" id="CP060385">
    <property type="protein sequence ID" value="QOX89396.1"/>
    <property type="molecule type" value="Genomic_DNA"/>
</dbReference>
<protein>
    <submittedName>
        <fullName evidence="4">Site-specific integrase</fullName>
    </submittedName>
</protein>
<name>A0A7S7FZL9_9MOLU</name>
<dbReference type="GO" id="GO:0003677">
    <property type="term" value="F:DNA binding"/>
    <property type="evidence" value="ECO:0007669"/>
    <property type="project" value="UniProtKB-UniRule"/>
</dbReference>
<dbReference type="SUPFAM" id="SSF47823">
    <property type="entry name" value="lambda integrase-like, N-terminal domain"/>
    <property type="match status" value="1"/>
</dbReference>
<dbReference type="InterPro" id="IPR004107">
    <property type="entry name" value="Integrase_SAM-like_N"/>
</dbReference>
<dbReference type="InterPro" id="IPR010998">
    <property type="entry name" value="Integrase_recombinase_N"/>
</dbReference>
<keyword evidence="1 2" id="KW-0238">DNA-binding</keyword>
<evidence type="ECO:0000256" key="2">
    <source>
        <dbReference type="PROSITE-ProRule" id="PRU01248"/>
    </source>
</evidence>
<evidence type="ECO:0000313" key="4">
    <source>
        <dbReference type="EMBL" id="QOX89396.1"/>
    </source>
</evidence>
<dbReference type="Pfam" id="PF02899">
    <property type="entry name" value="Phage_int_SAM_1"/>
    <property type="match status" value="1"/>
</dbReference>
<dbReference type="GO" id="GO:0015074">
    <property type="term" value="P:DNA integration"/>
    <property type="evidence" value="ECO:0007669"/>
    <property type="project" value="InterPro"/>
</dbReference>
<gene>
    <name evidence="4" type="ORF">H7685_00250</name>
</gene>
<dbReference type="PROSITE" id="PS51900">
    <property type="entry name" value="CB"/>
    <property type="match status" value="1"/>
</dbReference>
<evidence type="ECO:0000256" key="1">
    <source>
        <dbReference type="ARBA" id="ARBA00023125"/>
    </source>
</evidence>
<feature type="domain" description="Core-binding (CB)" evidence="3">
    <location>
        <begin position="1"/>
        <end position="47"/>
    </location>
</feature>
<proteinExistence type="predicted"/>
<organism evidence="4">
    <name type="scientific">Candidatus Phytoplasma australasiaticum subsp. australasiaticum</name>
    <dbReference type="NCBI Taxonomy" id="2832407"/>
    <lineage>
        <taxon>Bacteria</taxon>
        <taxon>Bacillati</taxon>
        <taxon>Mycoplasmatota</taxon>
        <taxon>Mollicutes</taxon>
        <taxon>Acholeplasmatales</taxon>
        <taxon>Acholeplasmataceae</taxon>
        <taxon>Candidatus Phytoplasma</taxon>
        <taxon>16SrII (Peanut WB group)</taxon>
        <taxon>Candidatus Phytoplasma australasiaticum</taxon>
    </lineage>
</organism>
<dbReference type="Gene3D" id="1.10.150.130">
    <property type="match status" value="1"/>
</dbReference>